<accession>A0A7N2MMX3</accession>
<evidence type="ECO:0000313" key="1">
    <source>
        <dbReference type="EnsemblPlants" id="QL09p053547:mrna"/>
    </source>
</evidence>
<dbReference type="EMBL" id="LRBV02000009">
    <property type="status" value="NOT_ANNOTATED_CDS"/>
    <property type="molecule type" value="Genomic_DNA"/>
</dbReference>
<dbReference type="Gramene" id="QL09p053547:mrna">
    <property type="protein sequence ID" value="QL09p053547:mrna"/>
    <property type="gene ID" value="QL09p053547"/>
</dbReference>
<dbReference type="Proteomes" id="UP000594261">
    <property type="component" value="Chromosome 9"/>
</dbReference>
<evidence type="ECO:0000313" key="2">
    <source>
        <dbReference type="Proteomes" id="UP000594261"/>
    </source>
</evidence>
<sequence>MFESVYTKYSLDNFQYFLKDPVKYDVKYQVFSFIELQHNWITLRFSKRPAISCAWPFGDCFSNQPLYFQLGLYKMMLWRVLLNKFKNQCCRFGLAIV</sequence>
<dbReference type="AlphaFoldDB" id="A0A7N2MMX3"/>
<keyword evidence="2" id="KW-1185">Reference proteome</keyword>
<protein>
    <submittedName>
        <fullName evidence="1">Uncharacterized protein</fullName>
    </submittedName>
</protein>
<organism evidence="1 2">
    <name type="scientific">Quercus lobata</name>
    <name type="common">Valley oak</name>
    <dbReference type="NCBI Taxonomy" id="97700"/>
    <lineage>
        <taxon>Eukaryota</taxon>
        <taxon>Viridiplantae</taxon>
        <taxon>Streptophyta</taxon>
        <taxon>Embryophyta</taxon>
        <taxon>Tracheophyta</taxon>
        <taxon>Spermatophyta</taxon>
        <taxon>Magnoliopsida</taxon>
        <taxon>eudicotyledons</taxon>
        <taxon>Gunneridae</taxon>
        <taxon>Pentapetalae</taxon>
        <taxon>rosids</taxon>
        <taxon>fabids</taxon>
        <taxon>Fagales</taxon>
        <taxon>Fagaceae</taxon>
        <taxon>Quercus</taxon>
    </lineage>
</organism>
<dbReference type="EnsemblPlants" id="QL09p053547:mrna">
    <property type="protein sequence ID" value="QL09p053547:mrna"/>
    <property type="gene ID" value="QL09p053547"/>
</dbReference>
<dbReference type="InParanoid" id="A0A7N2MMX3"/>
<name>A0A7N2MMX3_QUELO</name>
<proteinExistence type="predicted"/>
<reference evidence="1" key="2">
    <citation type="submission" date="2021-01" db="UniProtKB">
        <authorList>
            <consortium name="EnsemblPlants"/>
        </authorList>
    </citation>
    <scope>IDENTIFICATION</scope>
</reference>
<reference evidence="1 2" key="1">
    <citation type="journal article" date="2016" name="G3 (Bethesda)">
        <title>First Draft Assembly and Annotation of the Genome of a California Endemic Oak Quercus lobata Nee (Fagaceae).</title>
        <authorList>
            <person name="Sork V.L."/>
            <person name="Fitz-Gibbon S.T."/>
            <person name="Puiu D."/>
            <person name="Crepeau M."/>
            <person name="Gugger P.F."/>
            <person name="Sherman R."/>
            <person name="Stevens K."/>
            <person name="Langley C.H."/>
            <person name="Pellegrini M."/>
            <person name="Salzberg S.L."/>
        </authorList>
    </citation>
    <scope>NUCLEOTIDE SEQUENCE [LARGE SCALE GENOMIC DNA]</scope>
    <source>
        <strain evidence="1 2">cv. SW786</strain>
    </source>
</reference>